<organism evidence="10 11">
    <name type="scientific">Cyclotella cryptica</name>
    <dbReference type="NCBI Taxonomy" id="29204"/>
    <lineage>
        <taxon>Eukaryota</taxon>
        <taxon>Sar</taxon>
        <taxon>Stramenopiles</taxon>
        <taxon>Ochrophyta</taxon>
        <taxon>Bacillariophyta</taxon>
        <taxon>Coscinodiscophyceae</taxon>
        <taxon>Thalassiosirophycidae</taxon>
        <taxon>Stephanodiscales</taxon>
        <taxon>Stephanodiscaceae</taxon>
        <taxon>Cyclotella</taxon>
    </lineage>
</organism>
<protein>
    <recommendedName>
        <fullName evidence="8">Ribosomal RNA-processing protein 8</fullName>
        <ecNumber evidence="8">2.1.1.-</ecNumber>
    </recommendedName>
</protein>
<dbReference type="AlphaFoldDB" id="A0ABD3NKE6"/>
<gene>
    <name evidence="10" type="ORF">HJC23_006771</name>
</gene>
<feature type="compositionally biased region" description="Polar residues" evidence="9">
    <location>
        <begin position="127"/>
        <end position="136"/>
    </location>
</feature>
<sequence>MAAILSSSSIEMNLNTMDSKQEEFASHANAGDTDPSKWSKSKRRRMRLKRKKIEEAKCNSAADPSEHRYNNADDGGVEKRRRISSPAPSLSQPSQPCPPTNSSTVTGSHAELSPKKKKKKQKRDSSIEASPRQNNKPEAAIEQISKQPNIQKKNASEKVTSSQTKPPQSLMMSTLQKSFLARLTSSRFRELNEELYTQSSQRSFEQFNKNPQLFEQYHIGFRRQVEEWPVNPVDVIYKKIVGGWKKSNKKEDTIIIADFGCGDAKLAERLLALHVDHHGNLSSKPSPKKAKRVWNPFQVHSFDLVSGGNPLVTPADIAHVPLPDESVDIGVYCLALMGTNVADFVREGWRVLKFDGILRVAEVRSRFETCADPYDCKRGESENAHKTKQLHNNTQRKKSQNNESPTSEKFIKPLMILDDFTSLMERCGFRCNKIDRSNKMFLFMDFIKVRGSAGLSEKESFSAKPCIYKRR</sequence>
<dbReference type="Pfam" id="PF05148">
    <property type="entry name" value="Methyltransf_8"/>
    <property type="match status" value="2"/>
</dbReference>
<evidence type="ECO:0000256" key="4">
    <source>
        <dbReference type="ARBA" id="ARBA00022603"/>
    </source>
</evidence>
<dbReference type="InterPro" id="IPR042036">
    <property type="entry name" value="RRP8_N"/>
</dbReference>
<dbReference type="PANTHER" id="PTHR12787">
    <property type="entry name" value="RIBOSOMAL RNA-PROCESSING PROTEIN 8"/>
    <property type="match status" value="1"/>
</dbReference>
<comment type="similarity">
    <text evidence="2 8">Belongs to the methyltransferase superfamily. RRP8 family.</text>
</comment>
<feature type="compositionally biased region" description="Basic residues" evidence="9">
    <location>
        <begin position="386"/>
        <end position="399"/>
    </location>
</feature>
<keyword evidence="11" id="KW-1185">Reference proteome</keyword>
<dbReference type="InterPro" id="IPR007823">
    <property type="entry name" value="RRP8"/>
</dbReference>
<feature type="compositionally biased region" description="Basic residues" evidence="9">
    <location>
        <begin position="39"/>
        <end position="51"/>
    </location>
</feature>
<dbReference type="Gene3D" id="3.40.50.150">
    <property type="entry name" value="Vaccinia Virus protein VP39"/>
    <property type="match status" value="1"/>
</dbReference>
<feature type="compositionally biased region" description="Polar residues" evidence="9">
    <location>
        <begin position="144"/>
        <end position="171"/>
    </location>
</feature>
<dbReference type="EMBL" id="JABMIG020000518">
    <property type="protein sequence ID" value="KAL3775994.1"/>
    <property type="molecule type" value="Genomic_DNA"/>
</dbReference>
<dbReference type="InterPro" id="IPR029063">
    <property type="entry name" value="SAM-dependent_MTases_sf"/>
</dbReference>
<comment type="caution">
    <text evidence="10">The sequence shown here is derived from an EMBL/GenBank/DDBJ whole genome shotgun (WGS) entry which is preliminary data.</text>
</comment>
<dbReference type="GO" id="GO:0008168">
    <property type="term" value="F:methyltransferase activity"/>
    <property type="evidence" value="ECO:0007669"/>
    <property type="project" value="UniProtKB-KW"/>
</dbReference>
<evidence type="ECO:0000256" key="9">
    <source>
        <dbReference type="SAM" id="MobiDB-lite"/>
    </source>
</evidence>
<dbReference type="GO" id="GO:0005730">
    <property type="term" value="C:nucleolus"/>
    <property type="evidence" value="ECO:0007669"/>
    <property type="project" value="UniProtKB-SubCell"/>
</dbReference>
<proteinExistence type="inferred from homology"/>
<feature type="region of interest" description="Disordered" evidence="9">
    <location>
        <begin position="16"/>
        <end position="171"/>
    </location>
</feature>
<accession>A0ABD3NKE6</accession>
<dbReference type="GO" id="GO:0006364">
    <property type="term" value="P:rRNA processing"/>
    <property type="evidence" value="ECO:0007669"/>
    <property type="project" value="UniProtKB-UniRule"/>
</dbReference>
<dbReference type="Proteomes" id="UP001516023">
    <property type="component" value="Unassembled WGS sequence"/>
</dbReference>
<evidence type="ECO:0000256" key="7">
    <source>
        <dbReference type="ARBA" id="ARBA00023242"/>
    </source>
</evidence>
<keyword evidence="3 8" id="KW-0698">rRNA processing</keyword>
<feature type="compositionally biased region" description="Low complexity" evidence="9">
    <location>
        <begin position="84"/>
        <end position="94"/>
    </location>
</feature>
<comment type="subcellular location">
    <subcellularLocation>
        <location evidence="1 8">Nucleus</location>
        <location evidence="1 8">Nucleolus</location>
    </subcellularLocation>
</comment>
<evidence type="ECO:0000256" key="1">
    <source>
        <dbReference type="ARBA" id="ARBA00004604"/>
    </source>
</evidence>
<dbReference type="PANTHER" id="PTHR12787:SF0">
    <property type="entry name" value="RIBOSOMAL RNA-PROCESSING PROTEIN 8"/>
    <property type="match status" value="1"/>
</dbReference>
<evidence type="ECO:0000256" key="8">
    <source>
        <dbReference type="RuleBase" id="RU365074"/>
    </source>
</evidence>
<evidence type="ECO:0000313" key="11">
    <source>
        <dbReference type="Proteomes" id="UP001516023"/>
    </source>
</evidence>
<keyword evidence="4 8" id="KW-0489">Methyltransferase</keyword>
<keyword evidence="5 8" id="KW-0808">Transferase</keyword>
<evidence type="ECO:0000256" key="6">
    <source>
        <dbReference type="ARBA" id="ARBA00022691"/>
    </source>
</evidence>
<dbReference type="SUPFAM" id="SSF53335">
    <property type="entry name" value="S-adenosyl-L-methionine-dependent methyltransferases"/>
    <property type="match status" value="1"/>
</dbReference>
<keyword evidence="6 8" id="KW-0949">S-adenosyl-L-methionine</keyword>
<reference evidence="10 11" key="1">
    <citation type="journal article" date="2020" name="G3 (Bethesda)">
        <title>Improved Reference Genome for Cyclotella cryptica CCMP332, a Model for Cell Wall Morphogenesis, Salinity Adaptation, and Lipid Production in Diatoms (Bacillariophyta).</title>
        <authorList>
            <person name="Roberts W.R."/>
            <person name="Downey K.M."/>
            <person name="Ruck E.C."/>
            <person name="Traller J.C."/>
            <person name="Alverson A.J."/>
        </authorList>
    </citation>
    <scope>NUCLEOTIDE SEQUENCE [LARGE SCALE GENOMIC DNA]</scope>
    <source>
        <strain evidence="10 11">CCMP332</strain>
    </source>
</reference>
<dbReference type="GO" id="GO:0032259">
    <property type="term" value="P:methylation"/>
    <property type="evidence" value="ECO:0007669"/>
    <property type="project" value="UniProtKB-KW"/>
</dbReference>
<dbReference type="EC" id="2.1.1.-" evidence="8"/>
<dbReference type="FunFam" id="1.10.10.2150:FF:000001">
    <property type="entry name" value="Ribosomal RNA-processing protein 8"/>
    <property type="match status" value="1"/>
</dbReference>
<name>A0ABD3NKE6_9STRA</name>
<dbReference type="Gene3D" id="1.10.10.2150">
    <property type="entry name" value="Ribosomal RNA-processing protein 8, N-terminal domain"/>
    <property type="match status" value="1"/>
</dbReference>
<evidence type="ECO:0000256" key="2">
    <source>
        <dbReference type="ARBA" id="ARBA00006301"/>
    </source>
</evidence>
<comment type="function">
    <text evidence="8">Probable methyltransferase required to silence rDNA.</text>
</comment>
<evidence type="ECO:0000256" key="3">
    <source>
        <dbReference type="ARBA" id="ARBA00022552"/>
    </source>
</evidence>
<feature type="region of interest" description="Disordered" evidence="9">
    <location>
        <begin position="381"/>
        <end position="406"/>
    </location>
</feature>
<keyword evidence="7 8" id="KW-0539">Nucleus</keyword>
<evidence type="ECO:0000256" key="5">
    <source>
        <dbReference type="ARBA" id="ARBA00022679"/>
    </source>
</evidence>
<evidence type="ECO:0000313" key="10">
    <source>
        <dbReference type="EMBL" id="KAL3775994.1"/>
    </source>
</evidence>